<dbReference type="Pfam" id="PF13377">
    <property type="entry name" value="Peripla_BP_3"/>
    <property type="match status" value="1"/>
</dbReference>
<organism evidence="5 6">
    <name type="scientific">Novosphingobium cyanobacteriorum</name>
    <dbReference type="NCBI Taxonomy" id="3024215"/>
    <lineage>
        <taxon>Bacteria</taxon>
        <taxon>Pseudomonadati</taxon>
        <taxon>Pseudomonadota</taxon>
        <taxon>Alphaproteobacteria</taxon>
        <taxon>Sphingomonadales</taxon>
        <taxon>Sphingomonadaceae</taxon>
        <taxon>Novosphingobium</taxon>
    </lineage>
</organism>
<dbReference type="EMBL" id="JAROCY010000021">
    <property type="protein sequence ID" value="MDF8335118.1"/>
    <property type="molecule type" value="Genomic_DNA"/>
</dbReference>
<gene>
    <name evidence="5" type="ORF">POM99_18085</name>
</gene>
<feature type="domain" description="HTH lacI-type" evidence="4">
    <location>
        <begin position="18"/>
        <end position="72"/>
    </location>
</feature>
<dbReference type="Gene3D" id="1.10.260.40">
    <property type="entry name" value="lambda repressor-like DNA-binding domains"/>
    <property type="match status" value="1"/>
</dbReference>
<dbReference type="InterPro" id="IPR010982">
    <property type="entry name" value="Lambda_DNA-bd_dom_sf"/>
</dbReference>
<reference evidence="5 6" key="1">
    <citation type="submission" date="2023-03" db="EMBL/GenBank/DDBJ databases">
        <title>Novosphingobium cyanobacteriorum sp. nov., isolated from a eutrophic reservoir during the Microcystis bloom period.</title>
        <authorList>
            <person name="Kang M."/>
            <person name="Le V."/>
            <person name="Ko S.-R."/>
            <person name="Lee S.-A."/>
            <person name="Ahn C.-Y."/>
        </authorList>
    </citation>
    <scope>NUCLEOTIDE SEQUENCE [LARGE SCALE GENOMIC DNA]</scope>
    <source>
        <strain evidence="5 6">HBC54</strain>
    </source>
</reference>
<accession>A0ABT6CPG6</accession>
<evidence type="ECO:0000313" key="5">
    <source>
        <dbReference type="EMBL" id="MDF8335118.1"/>
    </source>
</evidence>
<dbReference type="PANTHER" id="PTHR30146">
    <property type="entry name" value="LACI-RELATED TRANSCRIPTIONAL REPRESSOR"/>
    <property type="match status" value="1"/>
</dbReference>
<dbReference type="PANTHER" id="PTHR30146:SF120">
    <property type="entry name" value="ALANINE RACEMASE"/>
    <property type="match status" value="1"/>
</dbReference>
<evidence type="ECO:0000256" key="3">
    <source>
        <dbReference type="ARBA" id="ARBA00023163"/>
    </source>
</evidence>
<dbReference type="Gene3D" id="3.40.50.2300">
    <property type="match status" value="2"/>
</dbReference>
<dbReference type="Proteomes" id="UP001222770">
    <property type="component" value="Unassembled WGS sequence"/>
</dbReference>
<proteinExistence type="predicted"/>
<evidence type="ECO:0000256" key="1">
    <source>
        <dbReference type="ARBA" id="ARBA00023015"/>
    </source>
</evidence>
<keyword evidence="6" id="KW-1185">Reference proteome</keyword>
<sequence>MNADPLTSETAGTPRRIRNIIELAELAGVSPGTVSRALTGKGALSEATRERIKALASEHGFRLNQMASRLRTQRTGLIGVVIPLGHASRQHVSDPFFMTMFGALADELTETGHDIMLKRVVPDDADWLERIVDSGMLDGTIVVGQSNQLEAIDRVARRHLPVVVWGKAGYAHCTVGADNVLGGELAVRRLIDTGRRRLAFLGDVRAPEIADRLVGALATSGAVAGVSLQPYEVSLSQDEMPAQIAEFVARHGREVDGVFCSSDVMAMVCIRILRDAGLRVPEDVAVVGFDNLAIATQTSPPLTTVNQKVAEGAHLIVKALMARIEGEAAPSQVLKPELVIRESA</sequence>
<dbReference type="InterPro" id="IPR046335">
    <property type="entry name" value="LacI/GalR-like_sensor"/>
</dbReference>
<dbReference type="SMART" id="SM00354">
    <property type="entry name" value="HTH_LACI"/>
    <property type="match status" value="1"/>
</dbReference>
<keyword evidence="2" id="KW-0238">DNA-binding</keyword>
<evidence type="ECO:0000259" key="4">
    <source>
        <dbReference type="PROSITE" id="PS50932"/>
    </source>
</evidence>
<dbReference type="PROSITE" id="PS50932">
    <property type="entry name" value="HTH_LACI_2"/>
    <property type="match status" value="1"/>
</dbReference>
<dbReference type="RefSeq" id="WP_277279958.1">
    <property type="nucleotide sequence ID" value="NZ_JAROCY010000021.1"/>
</dbReference>
<protein>
    <submittedName>
        <fullName evidence="5">Substrate-binding domain-containing protein</fullName>
    </submittedName>
</protein>
<keyword evidence="1" id="KW-0805">Transcription regulation</keyword>
<keyword evidence="3" id="KW-0804">Transcription</keyword>
<evidence type="ECO:0000313" key="6">
    <source>
        <dbReference type="Proteomes" id="UP001222770"/>
    </source>
</evidence>
<dbReference type="SUPFAM" id="SSF47413">
    <property type="entry name" value="lambda repressor-like DNA-binding domains"/>
    <property type="match status" value="1"/>
</dbReference>
<dbReference type="PROSITE" id="PS00356">
    <property type="entry name" value="HTH_LACI_1"/>
    <property type="match status" value="1"/>
</dbReference>
<evidence type="ECO:0000256" key="2">
    <source>
        <dbReference type="ARBA" id="ARBA00023125"/>
    </source>
</evidence>
<comment type="caution">
    <text evidence="5">The sequence shown here is derived from an EMBL/GenBank/DDBJ whole genome shotgun (WGS) entry which is preliminary data.</text>
</comment>
<dbReference type="CDD" id="cd01392">
    <property type="entry name" value="HTH_LacI"/>
    <property type="match status" value="1"/>
</dbReference>
<dbReference type="SUPFAM" id="SSF53822">
    <property type="entry name" value="Periplasmic binding protein-like I"/>
    <property type="match status" value="1"/>
</dbReference>
<dbReference type="InterPro" id="IPR000843">
    <property type="entry name" value="HTH_LacI"/>
</dbReference>
<dbReference type="Pfam" id="PF00356">
    <property type="entry name" value="LacI"/>
    <property type="match status" value="1"/>
</dbReference>
<dbReference type="InterPro" id="IPR028082">
    <property type="entry name" value="Peripla_BP_I"/>
</dbReference>
<name>A0ABT6CPG6_9SPHN</name>